<dbReference type="SUPFAM" id="SSF48452">
    <property type="entry name" value="TPR-like"/>
    <property type="match status" value="1"/>
</dbReference>
<dbReference type="Pfam" id="PF13176">
    <property type="entry name" value="TPR_7"/>
    <property type="match status" value="1"/>
</dbReference>
<sequence length="253" mass="27130">MKKLIAVLMCGAIGFGTPGLGFAQSSSAEKVEQLSKDATAKYREGDFNAAIELFQKAYDIEPVPNLLFNIARCHEKLEEWDKAIGFYQKFVVEPDVEKDARQAAVDRIDALNEVKQALAAQDRDTTTPDDGGDKQVEAPPAEVSNSPDNTWSYIMLGSGAGLIGGGVLFGVLASSKQSDFEQSTDVGEKQDLRSSGQTFAMVADGLYITGAVVGLIGVYMLLTADEPEQNATFVRPNAWIESTGGGFVLEGSF</sequence>
<keyword evidence="1" id="KW-0802">TPR repeat</keyword>
<dbReference type="InterPro" id="IPR011990">
    <property type="entry name" value="TPR-like_helical_dom_sf"/>
</dbReference>
<feature type="compositionally biased region" description="Basic and acidic residues" evidence="2">
    <location>
        <begin position="121"/>
        <end position="136"/>
    </location>
</feature>
<dbReference type="Proteomes" id="UP000321595">
    <property type="component" value="Chromosome"/>
</dbReference>
<feature type="transmembrane region" description="Helical" evidence="3">
    <location>
        <begin position="199"/>
        <end position="222"/>
    </location>
</feature>
<dbReference type="EMBL" id="CP042467">
    <property type="protein sequence ID" value="QED25703.1"/>
    <property type="molecule type" value="Genomic_DNA"/>
</dbReference>
<evidence type="ECO:0000313" key="4">
    <source>
        <dbReference type="EMBL" id="QED25703.1"/>
    </source>
</evidence>
<keyword evidence="3" id="KW-1133">Transmembrane helix</keyword>
<dbReference type="KEGG" id="bbae:FRD01_00170"/>
<dbReference type="Gene3D" id="1.25.40.10">
    <property type="entry name" value="Tetratricopeptide repeat domain"/>
    <property type="match status" value="1"/>
</dbReference>
<keyword evidence="3" id="KW-0472">Membrane</keyword>
<reference evidence="4 5" key="1">
    <citation type="submission" date="2019-08" db="EMBL/GenBank/DDBJ databases">
        <authorList>
            <person name="Liang Q."/>
        </authorList>
    </citation>
    <scope>NUCLEOTIDE SEQUENCE [LARGE SCALE GENOMIC DNA]</scope>
    <source>
        <strain evidence="4 5">V1718</strain>
    </source>
</reference>
<evidence type="ECO:0000313" key="5">
    <source>
        <dbReference type="Proteomes" id="UP000321595"/>
    </source>
</evidence>
<evidence type="ECO:0000256" key="2">
    <source>
        <dbReference type="SAM" id="MobiDB-lite"/>
    </source>
</evidence>
<evidence type="ECO:0000256" key="3">
    <source>
        <dbReference type="SAM" id="Phobius"/>
    </source>
</evidence>
<feature type="repeat" description="TPR" evidence="1">
    <location>
        <begin position="31"/>
        <end position="64"/>
    </location>
</feature>
<dbReference type="RefSeq" id="WP_146956515.1">
    <property type="nucleotide sequence ID" value="NZ_CP042467.1"/>
</dbReference>
<dbReference type="OrthoDB" id="5497646at2"/>
<proteinExistence type="predicted"/>
<protein>
    <submittedName>
        <fullName evidence="4">Tetratricopeptide repeat protein</fullName>
    </submittedName>
</protein>
<keyword evidence="5" id="KW-1185">Reference proteome</keyword>
<dbReference type="PROSITE" id="PS50005">
    <property type="entry name" value="TPR"/>
    <property type="match status" value="1"/>
</dbReference>
<keyword evidence="3" id="KW-0812">Transmembrane</keyword>
<feature type="transmembrane region" description="Helical" evidence="3">
    <location>
        <begin position="151"/>
        <end position="173"/>
    </location>
</feature>
<accession>A0A5B8XNV4</accession>
<name>A0A5B8XNV4_9DELT</name>
<feature type="region of interest" description="Disordered" evidence="2">
    <location>
        <begin position="118"/>
        <end position="146"/>
    </location>
</feature>
<dbReference type="AlphaFoldDB" id="A0A5B8XNV4"/>
<dbReference type="InterPro" id="IPR019734">
    <property type="entry name" value="TPR_rpt"/>
</dbReference>
<evidence type="ECO:0000256" key="1">
    <source>
        <dbReference type="PROSITE-ProRule" id="PRU00339"/>
    </source>
</evidence>
<gene>
    <name evidence="4" type="ORF">FRD01_00170</name>
</gene>
<organism evidence="4 5">
    <name type="scientific">Microvenator marinus</name>
    <dbReference type="NCBI Taxonomy" id="2600177"/>
    <lineage>
        <taxon>Bacteria</taxon>
        <taxon>Deltaproteobacteria</taxon>
        <taxon>Bradymonadales</taxon>
        <taxon>Microvenatoraceae</taxon>
        <taxon>Microvenator</taxon>
    </lineage>
</organism>